<evidence type="ECO:0000259" key="1">
    <source>
        <dbReference type="PROSITE" id="PS50878"/>
    </source>
</evidence>
<dbReference type="InterPro" id="IPR051083">
    <property type="entry name" value="GrpII_Intron_Splice-Mob/Def"/>
</dbReference>
<comment type="caution">
    <text evidence="2">The sequence shown here is derived from an EMBL/GenBank/DDBJ whole genome shotgun (WGS) entry which is preliminary data.</text>
</comment>
<name>A0A7C9H584_9FIRM</name>
<evidence type="ECO:0000313" key="3">
    <source>
        <dbReference type="Proteomes" id="UP000481964"/>
    </source>
</evidence>
<dbReference type="PANTHER" id="PTHR34047:SF8">
    <property type="entry name" value="PROTEIN YKFC"/>
    <property type="match status" value="1"/>
</dbReference>
<reference evidence="2 3" key="1">
    <citation type="journal article" date="2019" name="Nat. Med.">
        <title>A library of human gut bacterial isolates paired with longitudinal multiomics data enables mechanistic microbiome research.</title>
        <authorList>
            <person name="Poyet M."/>
            <person name="Groussin M."/>
            <person name="Gibbons S.M."/>
            <person name="Avila-Pacheco J."/>
            <person name="Jiang X."/>
            <person name="Kearney S.M."/>
            <person name="Perrotta A.R."/>
            <person name="Berdy B."/>
            <person name="Zhao S."/>
            <person name="Lieberman T.D."/>
            <person name="Swanson P.K."/>
            <person name="Smith M."/>
            <person name="Roesemann S."/>
            <person name="Alexander J.E."/>
            <person name="Rich S.A."/>
            <person name="Livny J."/>
            <person name="Vlamakis H."/>
            <person name="Clish C."/>
            <person name="Bullock K."/>
            <person name="Deik A."/>
            <person name="Scott J."/>
            <person name="Pierce K.A."/>
            <person name="Xavier R.J."/>
            <person name="Alm E.J."/>
        </authorList>
    </citation>
    <scope>NUCLEOTIDE SEQUENCE [LARGE SCALE GENOMIC DNA]</scope>
    <source>
        <strain evidence="2 3">BIOML-A1</strain>
    </source>
</reference>
<sequence>MQASYLWKKLFTRKHLIEHYEEKVKDKPSVGLDKVSPRKFEQNLNENIEIIIRKSMNGSYHFTRYKQLLFTKGPFKPPRAICVPTLRDKLTASVLNELLVGVYGDKCKTMMPQLVIDDISKKISLYTHFIKLDVKSFYGSINQDKLIRIIKRKIHKTEIISIIWNAIRTEALLYPIKEKTVKGERTRGVPEGLPISNTLANIYMQDIDTKYGKLDYISYYRYVDDILILVNEDKYFDVKKNICDDIKKLGLELNEKKDEGFVTKSFEYLGYVLNDSEVTVRKSSVLKIEQSLEELFRTIKKENIGYLQWKLNLKITGFILEKHKYGWLFFYSQITDLSLLFHLDDVVQKLIKRYKLEGKIKIKRFVRTYAEMHMALHETKYIPNLDALKLEDKKAILSDIYQMDLSDKDENFVEIQFHRIMKREIRDIEKDIENIS</sequence>
<dbReference type="RefSeq" id="WP_154301270.1">
    <property type="nucleotide sequence ID" value="NZ_WKRD01000011.1"/>
</dbReference>
<accession>A0A7C9H584</accession>
<dbReference type="PROSITE" id="PS50878">
    <property type="entry name" value="RT_POL"/>
    <property type="match status" value="1"/>
</dbReference>
<dbReference type="Pfam" id="PF00078">
    <property type="entry name" value="RVT_1"/>
    <property type="match status" value="1"/>
</dbReference>
<dbReference type="SUPFAM" id="SSF56672">
    <property type="entry name" value="DNA/RNA polymerases"/>
    <property type="match status" value="1"/>
</dbReference>
<dbReference type="InterPro" id="IPR043128">
    <property type="entry name" value="Rev_trsase/Diguanyl_cyclase"/>
</dbReference>
<proteinExistence type="predicted"/>
<dbReference type="InterPro" id="IPR000477">
    <property type="entry name" value="RT_dom"/>
</dbReference>
<organism evidence="2 3">
    <name type="scientific">Lachnospira eligens</name>
    <dbReference type="NCBI Taxonomy" id="39485"/>
    <lineage>
        <taxon>Bacteria</taxon>
        <taxon>Bacillati</taxon>
        <taxon>Bacillota</taxon>
        <taxon>Clostridia</taxon>
        <taxon>Lachnospirales</taxon>
        <taxon>Lachnospiraceae</taxon>
        <taxon>Lachnospira</taxon>
    </lineage>
</organism>
<evidence type="ECO:0000313" key="2">
    <source>
        <dbReference type="EMBL" id="MSC58359.1"/>
    </source>
</evidence>
<dbReference type="AlphaFoldDB" id="A0A7C9H584"/>
<dbReference type="Gene3D" id="3.30.70.270">
    <property type="match status" value="1"/>
</dbReference>
<protein>
    <recommendedName>
        <fullName evidence="1">Reverse transcriptase domain-containing protein</fullName>
    </recommendedName>
</protein>
<gene>
    <name evidence="2" type="ORF">GKE48_13035</name>
</gene>
<feature type="domain" description="Reverse transcriptase" evidence="1">
    <location>
        <begin position="1"/>
        <end position="273"/>
    </location>
</feature>
<dbReference type="EMBL" id="WKRD01000011">
    <property type="protein sequence ID" value="MSC58359.1"/>
    <property type="molecule type" value="Genomic_DNA"/>
</dbReference>
<dbReference type="PANTHER" id="PTHR34047">
    <property type="entry name" value="NUCLEAR INTRON MATURASE 1, MITOCHONDRIAL-RELATED"/>
    <property type="match status" value="1"/>
</dbReference>
<dbReference type="Proteomes" id="UP000481964">
    <property type="component" value="Unassembled WGS sequence"/>
</dbReference>
<dbReference type="InterPro" id="IPR043502">
    <property type="entry name" value="DNA/RNA_pol_sf"/>
</dbReference>